<comment type="catalytic activity">
    <reaction evidence="12">
        <text>NAD(+) + (deoxyribonucleotide)n-3'-hydroxyl + 5'-phospho-(deoxyribonucleotide)m = (deoxyribonucleotide)n+m + AMP + beta-nicotinamide D-nucleotide.</text>
        <dbReference type="EC" id="6.5.1.2"/>
    </reaction>
</comment>
<dbReference type="SUPFAM" id="SSF50249">
    <property type="entry name" value="Nucleic acid-binding proteins"/>
    <property type="match status" value="1"/>
</dbReference>
<evidence type="ECO:0000259" key="13">
    <source>
        <dbReference type="PROSITE" id="PS50172"/>
    </source>
</evidence>
<dbReference type="CDD" id="cd00114">
    <property type="entry name" value="LIGANc"/>
    <property type="match status" value="1"/>
</dbReference>
<dbReference type="SUPFAM" id="SSF56091">
    <property type="entry name" value="DNA ligase/mRNA capping enzyme, catalytic domain"/>
    <property type="match status" value="1"/>
</dbReference>
<dbReference type="GO" id="GO:0003677">
    <property type="term" value="F:DNA binding"/>
    <property type="evidence" value="ECO:0007669"/>
    <property type="project" value="InterPro"/>
</dbReference>
<dbReference type="InterPro" id="IPR013839">
    <property type="entry name" value="DNAligase_adenylation"/>
</dbReference>
<name>A0A482GEC4_BPGOS</name>
<dbReference type="InterPro" id="IPR004149">
    <property type="entry name" value="Znf_DNAligase_C4"/>
</dbReference>
<keyword evidence="15" id="KW-1185">Reference proteome</keyword>
<dbReference type="GO" id="GO:0006281">
    <property type="term" value="P:DNA repair"/>
    <property type="evidence" value="ECO:0007669"/>
    <property type="project" value="UniProtKB-KW"/>
</dbReference>
<dbReference type="CDD" id="cd17748">
    <property type="entry name" value="BRCT_DNA_ligase_like"/>
    <property type="match status" value="1"/>
</dbReference>
<dbReference type="SMART" id="SM00532">
    <property type="entry name" value="LIGANc"/>
    <property type="match status" value="1"/>
</dbReference>
<dbReference type="Gene3D" id="3.30.470.30">
    <property type="entry name" value="DNA ligase/mRNA capping enzyme"/>
    <property type="match status" value="1"/>
</dbReference>
<dbReference type="InterPro" id="IPR033136">
    <property type="entry name" value="DNA_ligase_CS"/>
</dbReference>
<evidence type="ECO:0000256" key="4">
    <source>
        <dbReference type="ARBA" id="ARBA00022598"/>
    </source>
</evidence>
<dbReference type="Pfam" id="PF00533">
    <property type="entry name" value="BRCT"/>
    <property type="match status" value="1"/>
</dbReference>
<dbReference type="SMART" id="SM00278">
    <property type="entry name" value="HhH1"/>
    <property type="match status" value="3"/>
</dbReference>
<dbReference type="Pfam" id="PF03119">
    <property type="entry name" value="DNA_ligase_ZBD"/>
    <property type="match status" value="1"/>
</dbReference>
<evidence type="ECO:0000256" key="8">
    <source>
        <dbReference type="ARBA" id="ARBA00022833"/>
    </source>
</evidence>
<keyword evidence="7" id="KW-0227">DNA damage</keyword>
<keyword evidence="11" id="KW-0234">DNA repair</keyword>
<dbReference type="InterPro" id="IPR012340">
    <property type="entry name" value="NA-bd_OB-fold"/>
</dbReference>
<dbReference type="InterPro" id="IPR041663">
    <property type="entry name" value="DisA/LigA_HHH"/>
</dbReference>
<dbReference type="NCBIfam" id="TIGR00575">
    <property type="entry name" value="dnlj"/>
    <property type="match status" value="1"/>
</dbReference>
<dbReference type="Gene3D" id="3.40.50.10190">
    <property type="entry name" value="BRCT domain"/>
    <property type="match status" value="1"/>
</dbReference>
<reference evidence="14 15" key="1">
    <citation type="submission" date="2018-12" db="EMBL/GenBank/DDBJ databases">
        <title>Still something new to discover - new insights into E. coli phage diversity and taxonomy.</title>
        <authorList>
            <person name="Korf I.H.E."/>
            <person name="Adriaennsens E."/>
            <person name="Dreiseikelmann B."/>
            <person name="Kropinski A."/>
            <person name="Nimtz M."/>
            <person name="Meier-Kolthoff J.P."/>
            <person name="Rohde M."/>
            <person name="van Raaij M."/>
            <person name="Wittmann J."/>
        </authorList>
    </citation>
    <scope>NUCLEOTIDE SEQUENCE [LARGE SCALE GENOMIC DNA]</scope>
</reference>
<evidence type="ECO:0000313" key="14">
    <source>
        <dbReference type="EMBL" id="QBO63914.1"/>
    </source>
</evidence>
<dbReference type="GO" id="GO:0046872">
    <property type="term" value="F:metal ion binding"/>
    <property type="evidence" value="ECO:0007669"/>
    <property type="project" value="UniProtKB-KW"/>
</dbReference>
<protein>
    <recommendedName>
        <fullName evidence="3">DNA ligase (NAD(+))</fullName>
        <ecNumber evidence="3">6.5.1.2</ecNumber>
    </recommendedName>
</protein>
<evidence type="ECO:0000256" key="5">
    <source>
        <dbReference type="ARBA" id="ARBA00022705"/>
    </source>
</evidence>
<dbReference type="InterPro" id="IPR001679">
    <property type="entry name" value="DNA_ligase"/>
</dbReference>
<dbReference type="PANTHER" id="PTHR23389:SF9">
    <property type="entry name" value="DNA LIGASE"/>
    <property type="match status" value="1"/>
</dbReference>
<evidence type="ECO:0000256" key="10">
    <source>
        <dbReference type="ARBA" id="ARBA00023027"/>
    </source>
</evidence>
<accession>A0A482GEC4</accession>
<dbReference type="Gene3D" id="1.10.287.610">
    <property type="entry name" value="Helix hairpin bin"/>
    <property type="match status" value="1"/>
</dbReference>
<dbReference type="SUPFAM" id="SSF52113">
    <property type="entry name" value="BRCT domain"/>
    <property type="match status" value="1"/>
</dbReference>
<dbReference type="Proteomes" id="UP000294673">
    <property type="component" value="Segment"/>
</dbReference>
<sequence length="691" mass="76684">MKITTVADYLKLIDTILEADYYYHVKAEPKYTDEEYDNLVKTIREYEAQHPDQVSPNSPTRRVGTPVDGFETVKHPSPMMSLDNLFSEEELRDWTESIAKTLGVAEDTLEYLIEPKYDGLAIAIHYQDGLLQRAVTRGDGVQGEDVTSNIRTVMGVLPQLKMGTLTPQKIEVRGEVLMPHYVFEFLNRELIANNEKPYVNPRNAASGTLRRLDPQTVAKCRLLFCPYDVFMDGDDAYTFATQGSKMGVVAALGLGLYNESHTAVGTEAVITAYRDILTGREHRTFDIDGMVIKLNDVAMQEKLGATSRAPRWARAWKFPAQEKATRLLDVDFQVGRTGSITPVARVEPVFVGGTTISNITLHNEAEIKRLGVRIGDDVVIRRAGDVIPQIVSVRPGDERKEIIFPTCCPTCGTALTKKEDEARWRCPATASCPDQAVGRLIHWVSRDVMDIEGVGERFLEQVYNCGLVQSAVDLYLLTREQVSQLDGFTDYSAFKVIDAIQKSKETTLARFIYGLGILTVGKSTARDLANAFKTVDSFLAADKESLLAVEGIGEITADQILTYIYDKANRGYIFDLLYDVGVSPAPVKERDMNQLPLLDTRVVITGSFNGIDRNRLAARLANMGATITSGVSKNTTVVICGSNPGSKLAKAEALGIPVIRDWDVTDSEEESINLLISMIDKVKENRKNDDR</sequence>
<dbReference type="Pfam" id="PF01653">
    <property type="entry name" value="DNA_ligase_aden"/>
    <property type="match status" value="1"/>
</dbReference>
<organismHost>
    <name type="scientific">Escherichia coli</name>
    <dbReference type="NCBI Taxonomy" id="562"/>
</organismHost>
<keyword evidence="4 14" id="KW-0436">Ligase</keyword>
<dbReference type="FunFam" id="2.40.50.140:FF:000012">
    <property type="entry name" value="DNA ligase"/>
    <property type="match status" value="1"/>
</dbReference>
<keyword evidence="8" id="KW-0862">Zinc</keyword>
<evidence type="ECO:0000256" key="11">
    <source>
        <dbReference type="ARBA" id="ARBA00023204"/>
    </source>
</evidence>
<dbReference type="SMART" id="SM00292">
    <property type="entry name" value="BRCT"/>
    <property type="match status" value="1"/>
</dbReference>
<evidence type="ECO:0000256" key="9">
    <source>
        <dbReference type="ARBA" id="ARBA00022842"/>
    </source>
</evidence>
<evidence type="ECO:0000256" key="6">
    <source>
        <dbReference type="ARBA" id="ARBA00022723"/>
    </source>
</evidence>
<dbReference type="Gene3D" id="1.10.150.20">
    <property type="entry name" value="5' to 3' exonuclease, C-terminal subdomain"/>
    <property type="match status" value="2"/>
</dbReference>
<dbReference type="GO" id="GO:0003911">
    <property type="term" value="F:DNA ligase (NAD+) activity"/>
    <property type="evidence" value="ECO:0007669"/>
    <property type="project" value="UniProtKB-EC"/>
</dbReference>
<keyword evidence="9" id="KW-0460">Magnesium</keyword>
<dbReference type="HAMAP" id="MF_01588">
    <property type="entry name" value="DNA_ligase_A"/>
    <property type="match status" value="1"/>
</dbReference>
<dbReference type="GO" id="GO:0006260">
    <property type="term" value="P:DNA replication"/>
    <property type="evidence" value="ECO:0007669"/>
    <property type="project" value="UniProtKB-KW"/>
</dbReference>
<evidence type="ECO:0000256" key="3">
    <source>
        <dbReference type="ARBA" id="ARBA00012722"/>
    </source>
</evidence>
<dbReference type="PROSITE" id="PS01056">
    <property type="entry name" value="DNA_LIGASE_N2"/>
    <property type="match status" value="1"/>
</dbReference>
<dbReference type="Gene3D" id="2.40.50.140">
    <property type="entry name" value="Nucleic acid-binding proteins"/>
    <property type="match status" value="1"/>
</dbReference>
<keyword evidence="6" id="KW-0479">Metal-binding</keyword>
<proteinExistence type="inferred from homology"/>
<feature type="domain" description="BRCT" evidence="13">
    <location>
        <begin position="592"/>
        <end position="662"/>
    </location>
</feature>
<dbReference type="PANTHER" id="PTHR23389">
    <property type="entry name" value="CHROMOSOME TRANSMISSION FIDELITY FACTOR 18"/>
    <property type="match status" value="1"/>
</dbReference>
<dbReference type="Pfam" id="PF03120">
    <property type="entry name" value="OB_DNA_ligase"/>
    <property type="match status" value="1"/>
</dbReference>
<dbReference type="Gene3D" id="6.20.10.30">
    <property type="match status" value="1"/>
</dbReference>
<dbReference type="Pfam" id="PF12826">
    <property type="entry name" value="HHH_2"/>
    <property type="match status" value="1"/>
</dbReference>
<dbReference type="NCBIfam" id="NF005932">
    <property type="entry name" value="PRK07956.1"/>
    <property type="match status" value="1"/>
</dbReference>
<dbReference type="SUPFAM" id="SSF47781">
    <property type="entry name" value="RuvA domain 2-like"/>
    <property type="match status" value="1"/>
</dbReference>
<evidence type="ECO:0000256" key="7">
    <source>
        <dbReference type="ARBA" id="ARBA00022763"/>
    </source>
</evidence>
<dbReference type="PIRSF" id="PIRSF001604">
    <property type="entry name" value="LigA"/>
    <property type="match status" value="1"/>
</dbReference>
<dbReference type="InterPro" id="IPR010994">
    <property type="entry name" value="RuvA_2-like"/>
</dbReference>
<dbReference type="InterPro" id="IPR013840">
    <property type="entry name" value="DNAligase_N"/>
</dbReference>
<evidence type="ECO:0000256" key="12">
    <source>
        <dbReference type="ARBA" id="ARBA00034005"/>
    </source>
</evidence>
<evidence type="ECO:0000256" key="1">
    <source>
        <dbReference type="ARBA" id="ARBA00001946"/>
    </source>
</evidence>
<evidence type="ECO:0000256" key="2">
    <source>
        <dbReference type="ARBA" id="ARBA00004067"/>
    </source>
</evidence>
<keyword evidence="10" id="KW-0520">NAD</keyword>
<gene>
    <name evidence="14" type="ORF">Goslar_00121</name>
</gene>
<comment type="function">
    <text evidence="2">DNA ligase that catalyzes the formation of phosphodiester linkages between 5'-phosphoryl and 3'-hydroxyl groups in double-stranded DNA using NAD as a coenzyme and as the energy source for the reaction. It is essential for DNA replication and repair of damaged DNA.</text>
</comment>
<dbReference type="InterPro" id="IPR001357">
    <property type="entry name" value="BRCT_dom"/>
</dbReference>
<dbReference type="InterPro" id="IPR003583">
    <property type="entry name" value="Hlx-hairpin-Hlx_DNA-bd_motif"/>
</dbReference>
<dbReference type="InterPro" id="IPR036420">
    <property type="entry name" value="BRCT_dom_sf"/>
</dbReference>
<evidence type="ECO:0000313" key="15">
    <source>
        <dbReference type="Proteomes" id="UP000294673"/>
    </source>
</evidence>
<comment type="cofactor">
    <cofactor evidence="1">
        <name>Mg(2+)</name>
        <dbReference type="ChEBI" id="CHEBI:18420"/>
    </cofactor>
</comment>
<dbReference type="PROSITE" id="PS50172">
    <property type="entry name" value="BRCT"/>
    <property type="match status" value="1"/>
</dbReference>
<keyword evidence="5" id="KW-0235">DNA replication</keyword>
<dbReference type="EMBL" id="MK327938">
    <property type="protein sequence ID" value="QBO63914.1"/>
    <property type="molecule type" value="Genomic_DNA"/>
</dbReference>
<organism evidence="14 15">
    <name type="scientific">Escherichia phage vB_EcoM_Goslar</name>
    <dbReference type="NCBI Taxonomy" id="2502409"/>
    <lineage>
        <taxon>Viruses</taxon>
        <taxon>Duplodnaviria</taxon>
        <taxon>Heunggongvirae</taxon>
        <taxon>Uroviricota</taxon>
        <taxon>Caudoviricetes</taxon>
        <taxon>Chimalliviridae</taxon>
        <taxon>Goslarvirus</taxon>
        <taxon>Goslarvirus goslar</taxon>
    </lineage>
</organism>
<dbReference type="InterPro" id="IPR004150">
    <property type="entry name" value="NAD_DNA_ligase_OB"/>
</dbReference>
<dbReference type="EC" id="6.5.1.2" evidence="3"/>